<proteinExistence type="predicted"/>
<comment type="caution">
    <text evidence="2">The sequence shown here is derived from an EMBL/GenBank/DDBJ whole genome shotgun (WGS) entry which is preliminary data.</text>
</comment>
<evidence type="ECO:0000313" key="3">
    <source>
        <dbReference type="Proteomes" id="UP000070400"/>
    </source>
</evidence>
<sequence>MYRDPFDEFRKMREKMRKMMEGKGSLFGGAGYSISLQKADGKTRVDIRGDFSDAELDQLEQKYPSADIYVNGKKVSGEGPVEVIDEGEEGSIEEEPQRQKVELVEEEPSEEDLEPEELALKRFHERKKEKKGE</sequence>
<evidence type="ECO:0000256" key="1">
    <source>
        <dbReference type="SAM" id="MobiDB-lite"/>
    </source>
</evidence>
<dbReference type="AlphaFoldDB" id="A0A133V8J4"/>
<reference evidence="2 3" key="1">
    <citation type="journal article" date="2016" name="Sci. Rep.">
        <title>Metabolic traits of an uncultured archaeal lineage -MSBL1- from brine pools of the Red Sea.</title>
        <authorList>
            <person name="Mwirichia R."/>
            <person name="Alam I."/>
            <person name="Rashid M."/>
            <person name="Vinu M."/>
            <person name="Ba-Alawi W."/>
            <person name="Anthony Kamau A."/>
            <person name="Kamanda Ngugi D."/>
            <person name="Goker M."/>
            <person name="Klenk H.P."/>
            <person name="Bajic V."/>
            <person name="Stingl U."/>
        </authorList>
    </citation>
    <scope>NUCLEOTIDE SEQUENCE [LARGE SCALE GENOMIC DNA]</scope>
    <source>
        <strain evidence="2">SCGC-AAA261D19</strain>
    </source>
</reference>
<evidence type="ECO:0000313" key="2">
    <source>
        <dbReference type="EMBL" id="KXB02773.1"/>
    </source>
</evidence>
<dbReference type="Proteomes" id="UP000070400">
    <property type="component" value="Unassembled WGS sequence"/>
</dbReference>
<keyword evidence="3" id="KW-1185">Reference proteome</keyword>
<feature type="compositionally biased region" description="Basic residues" evidence="1">
    <location>
        <begin position="121"/>
        <end position="133"/>
    </location>
</feature>
<protein>
    <submittedName>
        <fullName evidence="2">Uncharacterized protein</fullName>
    </submittedName>
</protein>
<organism evidence="2 3">
    <name type="scientific">candidate division MSBL1 archaeon SCGC-AAA261D19</name>
    <dbReference type="NCBI Taxonomy" id="1698273"/>
    <lineage>
        <taxon>Archaea</taxon>
        <taxon>Methanobacteriati</taxon>
        <taxon>Methanobacteriota</taxon>
        <taxon>candidate division MSBL1</taxon>
    </lineage>
</organism>
<accession>A0A133V8J4</accession>
<name>A0A133V8J4_9EURY</name>
<feature type="compositionally biased region" description="Acidic residues" evidence="1">
    <location>
        <begin position="104"/>
        <end position="117"/>
    </location>
</feature>
<feature type="region of interest" description="Disordered" evidence="1">
    <location>
        <begin position="75"/>
        <end position="133"/>
    </location>
</feature>
<feature type="compositionally biased region" description="Acidic residues" evidence="1">
    <location>
        <begin position="83"/>
        <end position="94"/>
    </location>
</feature>
<dbReference type="EMBL" id="LHXX01000004">
    <property type="protein sequence ID" value="KXB02773.1"/>
    <property type="molecule type" value="Genomic_DNA"/>
</dbReference>
<gene>
    <name evidence="2" type="ORF">AKJ43_00625</name>
</gene>